<sequence>MSFSSALPRVERLAVLFSRHNYRLTLRNQCRPKTINVPFHSTAKRWTTPVESPSLPLKDILEKLHLSVWLNNVAGVHQYYPALMIAYARLKKSLRNSVEQPPLNRAQISDILNTLAVSARPFDLELIEKILADMSKVFGFEVKASIHNAIV</sequence>
<accession>F8QEY6</accession>
<name>F8QEY6_SERL3</name>
<keyword evidence="2" id="KW-1185">Reference proteome</keyword>
<dbReference type="HOGENOM" id="CLU_1735903_0_0_1"/>
<organism evidence="2">
    <name type="scientific">Serpula lacrymans var. lacrymans (strain S7.3)</name>
    <name type="common">Dry rot fungus</name>
    <dbReference type="NCBI Taxonomy" id="936435"/>
    <lineage>
        <taxon>Eukaryota</taxon>
        <taxon>Fungi</taxon>
        <taxon>Dikarya</taxon>
        <taxon>Basidiomycota</taxon>
        <taxon>Agaricomycotina</taxon>
        <taxon>Agaricomycetes</taxon>
        <taxon>Agaricomycetidae</taxon>
        <taxon>Boletales</taxon>
        <taxon>Coniophorineae</taxon>
        <taxon>Serpulaceae</taxon>
        <taxon>Serpula</taxon>
    </lineage>
</organism>
<reference evidence="2" key="1">
    <citation type="journal article" date="2011" name="Science">
        <title>The plant cell wall-decomposing machinery underlies the functional diversity of forest fungi.</title>
        <authorList>
            <person name="Eastwood D.C."/>
            <person name="Floudas D."/>
            <person name="Binder M."/>
            <person name="Majcherczyk A."/>
            <person name="Schneider P."/>
            <person name="Aerts A."/>
            <person name="Asiegbu F.O."/>
            <person name="Baker S.E."/>
            <person name="Barry K."/>
            <person name="Bendiksby M."/>
            <person name="Blumentritt M."/>
            <person name="Coutinho P.M."/>
            <person name="Cullen D."/>
            <person name="de Vries R.P."/>
            <person name="Gathman A."/>
            <person name="Goodell B."/>
            <person name="Henrissat B."/>
            <person name="Ihrmark K."/>
            <person name="Kauserud H."/>
            <person name="Kohler A."/>
            <person name="LaButti K."/>
            <person name="Lapidus A."/>
            <person name="Lavin J.L."/>
            <person name="Lee Y.-H."/>
            <person name="Lindquist E."/>
            <person name="Lilly W."/>
            <person name="Lucas S."/>
            <person name="Morin E."/>
            <person name="Murat C."/>
            <person name="Oguiza J.A."/>
            <person name="Park J."/>
            <person name="Pisabarro A.G."/>
            <person name="Riley R."/>
            <person name="Rosling A."/>
            <person name="Salamov A."/>
            <person name="Schmidt O."/>
            <person name="Schmutz J."/>
            <person name="Skrede I."/>
            <person name="Stenlid J."/>
            <person name="Wiebenga A."/>
            <person name="Xie X."/>
            <person name="Kuees U."/>
            <person name="Hibbett D.S."/>
            <person name="Hoffmeister D."/>
            <person name="Hoegberg N."/>
            <person name="Martin F."/>
            <person name="Grigoriev I.V."/>
            <person name="Watkinson S.C."/>
        </authorList>
    </citation>
    <scope>NUCLEOTIDE SEQUENCE [LARGE SCALE GENOMIC DNA]</scope>
    <source>
        <strain evidence="2">strain S7.3</strain>
    </source>
</reference>
<gene>
    <name evidence="1" type="ORF">SERLA73DRAFT_190027</name>
</gene>
<evidence type="ECO:0000313" key="2">
    <source>
        <dbReference type="Proteomes" id="UP000008063"/>
    </source>
</evidence>
<proteinExistence type="predicted"/>
<feature type="non-terminal residue" evidence="1">
    <location>
        <position position="151"/>
    </location>
</feature>
<evidence type="ECO:0000313" key="1">
    <source>
        <dbReference type="EMBL" id="EGN93149.1"/>
    </source>
</evidence>
<dbReference type="AlphaFoldDB" id="F8QEY6"/>
<dbReference type="Proteomes" id="UP000008063">
    <property type="component" value="Unassembled WGS sequence"/>
</dbReference>
<dbReference type="InParanoid" id="F8QEY6"/>
<protein>
    <submittedName>
        <fullName evidence="1">Uncharacterized protein</fullName>
    </submittedName>
</protein>
<dbReference type="OrthoDB" id="185373at2759"/>
<dbReference type="EMBL" id="GL945494">
    <property type="protein sequence ID" value="EGN93149.1"/>
    <property type="molecule type" value="Genomic_DNA"/>
</dbReference>